<dbReference type="OrthoDB" id="1934635at2759"/>
<feature type="domain" description="Retrotransposon gag" evidence="2">
    <location>
        <begin position="2"/>
        <end position="70"/>
    </location>
</feature>
<dbReference type="PANTHER" id="PTHR35046:SF9">
    <property type="entry name" value="RNA-DIRECTED DNA POLYMERASE"/>
    <property type="match status" value="1"/>
</dbReference>
<dbReference type="Gene3D" id="2.40.70.10">
    <property type="entry name" value="Acid Proteases"/>
    <property type="match status" value="1"/>
</dbReference>
<feature type="non-terminal residue" evidence="3">
    <location>
        <position position="1"/>
    </location>
</feature>
<sequence length="206" mass="23881">MITYEFTGYALVWWNQFCREIREGRKRHVDTWPNLKKEIRTRFVPALYKRDLYNKLQRDPKAWKNNIKTYRSIIVSQCTEVQSSHYGSFPTWGHIPSQCPNKRTMVMKEDGIVESKSSWGESSSKSEGESSHYYSTNEGDLLMVDKHDNSQRENIFHSYCQVQGKLCSMIIDCGSNVNVASLRLVEKLKLPHSGAPKTIQVVVVEQ</sequence>
<organism evidence="3 4">
    <name type="scientific">Mucuna pruriens</name>
    <name type="common">Velvet bean</name>
    <name type="synonym">Dolichos pruriens</name>
    <dbReference type="NCBI Taxonomy" id="157652"/>
    <lineage>
        <taxon>Eukaryota</taxon>
        <taxon>Viridiplantae</taxon>
        <taxon>Streptophyta</taxon>
        <taxon>Embryophyta</taxon>
        <taxon>Tracheophyta</taxon>
        <taxon>Spermatophyta</taxon>
        <taxon>Magnoliopsida</taxon>
        <taxon>eudicotyledons</taxon>
        <taxon>Gunneridae</taxon>
        <taxon>Pentapetalae</taxon>
        <taxon>rosids</taxon>
        <taxon>fabids</taxon>
        <taxon>Fabales</taxon>
        <taxon>Fabaceae</taxon>
        <taxon>Papilionoideae</taxon>
        <taxon>50 kb inversion clade</taxon>
        <taxon>NPAAA clade</taxon>
        <taxon>indigoferoid/millettioid clade</taxon>
        <taxon>Phaseoleae</taxon>
        <taxon>Mucuna</taxon>
    </lineage>
</organism>
<dbReference type="AlphaFoldDB" id="A0A371H1G1"/>
<reference evidence="3" key="1">
    <citation type="submission" date="2018-05" db="EMBL/GenBank/DDBJ databases">
        <title>Draft genome of Mucuna pruriens seed.</title>
        <authorList>
            <person name="Nnadi N.E."/>
            <person name="Vos R."/>
            <person name="Hasami M.H."/>
            <person name="Devisetty U.K."/>
            <person name="Aguiy J.C."/>
        </authorList>
    </citation>
    <scope>NUCLEOTIDE SEQUENCE [LARGE SCALE GENOMIC DNA]</scope>
    <source>
        <strain evidence="3">JCA_2017</strain>
    </source>
</reference>
<protein>
    <recommendedName>
        <fullName evidence="2">Retrotransposon gag domain-containing protein</fullName>
    </recommendedName>
</protein>
<evidence type="ECO:0000313" key="3">
    <source>
        <dbReference type="EMBL" id="RDX96619.1"/>
    </source>
</evidence>
<comment type="caution">
    <text evidence="3">The sequence shown here is derived from an EMBL/GenBank/DDBJ whole genome shotgun (WGS) entry which is preliminary data.</text>
</comment>
<dbReference type="PANTHER" id="PTHR35046">
    <property type="entry name" value="ZINC KNUCKLE (CCHC-TYPE) FAMILY PROTEIN"/>
    <property type="match status" value="1"/>
</dbReference>
<dbReference type="InterPro" id="IPR005162">
    <property type="entry name" value="Retrotrans_gag_dom"/>
</dbReference>
<gene>
    <name evidence="3" type="ORF">CR513_20696</name>
</gene>
<feature type="region of interest" description="Disordered" evidence="1">
    <location>
        <begin position="114"/>
        <end position="133"/>
    </location>
</feature>
<dbReference type="Pfam" id="PF03732">
    <property type="entry name" value="Retrotrans_gag"/>
    <property type="match status" value="1"/>
</dbReference>
<evidence type="ECO:0000256" key="1">
    <source>
        <dbReference type="SAM" id="MobiDB-lite"/>
    </source>
</evidence>
<feature type="compositionally biased region" description="Low complexity" evidence="1">
    <location>
        <begin position="114"/>
        <end position="123"/>
    </location>
</feature>
<evidence type="ECO:0000313" key="4">
    <source>
        <dbReference type="Proteomes" id="UP000257109"/>
    </source>
</evidence>
<evidence type="ECO:0000259" key="2">
    <source>
        <dbReference type="Pfam" id="PF03732"/>
    </source>
</evidence>
<name>A0A371H1G1_MUCPR</name>
<keyword evidence="4" id="KW-1185">Reference proteome</keyword>
<dbReference type="EMBL" id="QJKJ01003848">
    <property type="protein sequence ID" value="RDX96619.1"/>
    <property type="molecule type" value="Genomic_DNA"/>
</dbReference>
<proteinExistence type="predicted"/>
<dbReference type="Proteomes" id="UP000257109">
    <property type="component" value="Unassembled WGS sequence"/>
</dbReference>
<accession>A0A371H1G1</accession>
<dbReference type="InterPro" id="IPR021109">
    <property type="entry name" value="Peptidase_aspartic_dom_sf"/>
</dbReference>